<sequence>MKLTVTVLDTTGIQSYIFGSNRLRENIGASYLVGQVTDAWVRQILNQKFKITNPEASIKTQDAELVYAGGGNTVLLFQSADLAIDFTKKLSLKVLKEAPGINLVVAHRHDFEWDQDQLYDIVQEMMKDDLDVKKRSRIPSSPLLGLGVTQDCNSTRLVAVDQRKNHSSPADYPVSREIVAKLDAVKLANTQLQQTLHLPDGWDIPLDFDAFGRSRDEMSYLAVVHIDGNSMGKRFQGFAEGKNDKDYITAMRDLSQSVEKAGKAVLQQLTQELIANWDTLQEKLDLTTQQLPFRPLVYGGDDITFVCDGRLGLTLAVRALQLFETQPIADGKPLTACAGVCIVKAHYPFARAYELSEALCRSAKKVAKRDRSGGERLEPASAIDWHIVASGLLGDLAEIREREYRIQDNKHLKHLEMRPLLLHADPGDWQNWANFEAIIKAFTGEDWKEKRNKVMALREVLRRGSAATKEFLTAYQREALPPMPGSDRRLKSPLAEQGWLDNTCGYFDAIEAMDFYIPLEVSQ</sequence>
<dbReference type="InterPro" id="IPR043128">
    <property type="entry name" value="Rev_trsase/Diguanyl_cyclase"/>
</dbReference>
<keyword evidence="2" id="KW-0051">Antiviral defense</keyword>
<dbReference type="GO" id="GO:0000166">
    <property type="term" value="F:nucleotide binding"/>
    <property type="evidence" value="ECO:0007669"/>
    <property type="project" value="UniProtKB-KW"/>
</dbReference>
<name>A0A8K1ZZ03_9CYAN</name>
<evidence type="ECO:0000256" key="1">
    <source>
        <dbReference type="ARBA" id="ARBA00022741"/>
    </source>
</evidence>
<evidence type="ECO:0000259" key="3">
    <source>
        <dbReference type="Pfam" id="PF22335"/>
    </source>
</evidence>
<dbReference type="AlphaFoldDB" id="A0A8K1ZZ03"/>
<keyword evidence="5" id="KW-1185">Reference proteome</keyword>
<protein>
    <recommendedName>
        <fullName evidence="3">Cas10/Cmr2 second palm domain-containing protein</fullName>
    </recommendedName>
</protein>
<evidence type="ECO:0000313" key="5">
    <source>
        <dbReference type="Proteomes" id="UP000607397"/>
    </source>
</evidence>
<proteinExistence type="predicted"/>
<dbReference type="GO" id="GO:0051607">
    <property type="term" value="P:defense response to virus"/>
    <property type="evidence" value="ECO:0007669"/>
    <property type="project" value="UniProtKB-KW"/>
</dbReference>
<dbReference type="EMBL" id="WVIC01000013">
    <property type="protein sequence ID" value="NCJ06437.1"/>
    <property type="molecule type" value="Genomic_DNA"/>
</dbReference>
<dbReference type="Proteomes" id="UP000607397">
    <property type="component" value="Unassembled WGS sequence"/>
</dbReference>
<dbReference type="InterPro" id="IPR054767">
    <property type="entry name" value="Cas10-Cmr2_palm2"/>
</dbReference>
<dbReference type="Pfam" id="PF22335">
    <property type="entry name" value="Cas10-Cmr2_palm2"/>
    <property type="match status" value="1"/>
</dbReference>
<dbReference type="InterPro" id="IPR052117">
    <property type="entry name" value="Cas10/Csm1_subtype-III-A"/>
</dbReference>
<dbReference type="PANTHER" id="PTHR36528">
    <property type="entry name" value="CRISPR SYSTEM SINGLE-STRAND-SPECIFIC DEOXYRIBONUCLEASE CAS10/CSM1 (SUBTYPE III-A)"/>
    <property type="match status" value="1"/>
</dbReference>
<dbReference type="RefSeq" id="WP_161824919.1">
    <property type="nucleotide sequence ID" value="NZ_WVIC01000013.1"/>
</dbReference>
<comment type="caution">
    <text evidence="4">The sequence shown here is derived from an EMBL/GenBank/DDBJ whole genome shotgun (WGS) entry which is preliminary data.</text>
</comment>
<dbReference type="Gene3D" id="3.30.70.270">
    <property type="match status" value="1"/>
</dbReference>
<accession>A0A8K1ZZ03</accession>
<evidence type="ECO:0000313" key="4">
    <source>
        <dbReference type="EMBL" id="NCJ06437.1"/>
    </source>
</evidence>
<dbReference type="PANTHER" id="PTHR36528:SF1">
    <property type="entry name" value="CRISPR SYSTEM SINGLE-STRAND-SPECIFIC DEOXYRIBONUCLEASE CAS10_CSM1 (SUBTYPE III-A)"/>
    <property type="match status" value="1"/>
</dbReference>
<reference evidence="4" key="1">
    <citation type="submission" date="2019-12" db="EMBL/GenBank/DDBJ databases">
        <title>High-Quality draft genome sequences of three cyanobacteria isolated from the limestone walls of the Old Cathedral of Coimbra.</title>
        <authorList>
            <person name="Tiago I."/>
            <person name="Soares F."/>
            <person name="Portugal A."/>
        </authorList>
    </citation>
    <scope>NUCLEOTIDE SEQUENCE [LARGE SCALE GENOMIC DNA]</scope>
    <source>
        <strain evidence="4">C</strain>
    </source>
</reference>
<gene>
    <name evidence="4" type="ORF">GS597_07920</name>
</gene>
<evidence type="ECO:0000256" key="2">
    <source>
        <dbReference type="ARBA" id="ARBA00023118"/>
    </source>
</evidence>
<feature type="domain" description="Cas10/Cmr2 second palm" evidence="3">
    <location>
        <begin position="220"/>
        <end position="371"/>
    </location>
</feature>
<keyword evidence="1" id="KW-0547">Nucleotide-binding</keyword>
<organism evidence="4 5">
    <name type="scientific">Petrachloros mirabilis ULC683</name>
    <dbReference type="NCBI Taxonomy" id="2781853"/>
    <lineage>
        <taxon>Bacteria</taxon>
        <taxon>Bacillati</taxon>
        <taxon>Cyanobacteriota</taxon>
        <taxon>Cyanophyceae</taxon>
        <taxon>Synechococcales</taxon>
        <taxon>Petrachlorosaceae</taxon>
        <taxon>Petrachloros</taxon>
        <taxon>Petrachloros mirabilis</taxon>
    </lineage>
</organism>